<name>A0AAV8GJR3_9POAL</name>
<protein>
    <submittedName>
        <fullName evidence="1">Transcriptional regulator sterile apetala</fullName>
    </submittedName>
</protein>
<comment type="caution">
    <text evidence="1">The sequence shown here is derived from an EMBL/GenBank/DDBJ whole genome shotgun (WGS) entry which is preliminary data.</text>
</comment>
<dbReference type="PANTHER" id="PTHR19855">
    <property type="entry name" value="WD40 REPEAT PROTEIN 12, 37"/>
    <property type="match status" value="1"/>
</dbReference>
<dbReference type="PANTHER" id="PTHR19855:SF31">
    <property type="entry name" value="TRANSCRIPTIONAL REGULATOR STERILE APETALA"/>
    <property type="match status" value="1"/>
</dbReference>
<dbReference type="InterPro" id="IPR036322">
    <property type="entry name" value="WD40_repeat_dom_sf"/>
</dbReference>
<gene>
    <name evidence="1" type="ORF">LUZ62_017086</name>
</gene>
<keyword evidence="2" id="KW-1185">Reference proteome</keyword>
<dbReference type="EMBL" id="JAMFTS010000001">
    <property type="protein sequence ID" value="KAJ4804520.1"/>
    <property type="molecule type" value="Genomic_DNA"/>
</dbReference>
<dbReference type="InterPro" id="IPR036047">
    <property type="entry name" value="F-box-like_dom_sf"/>
</dbReference>
<dbReference type="SUPFAM" id="SSF50978">
    <property type="entry name" value="WD40 repeat-like"/>
    <property type="match status" value="1"/>
</dbReference>
<evidence type="ECO:0000313" key="2">
    <source>
        <dbReference type="Proteomes" id="UP001140206"/>
    </source>
</evidence>
<dbReference type="InterPro" id="IPR015943">
    <property type="entry name" value="WD40/YVTN_repeat-like_dom_sf"/>
</dbReference>
<organism evidence="1 2">
    <name type="scientific">Rhynchospora pubera</name>
    <dbReference type="NCBI Taxonomy" id="906938"/>
    <lineage>
        <taxon>Eukaryota</taxon>
        <taxon>Viridiplantae</taxon>
        <taxon>Streptophyta</taxon>
        <taxon>Embryophyta</taxon>
        <taxon>Tracheophyta</taxon>
        <taxon>Spermatophyta</taxon>
        <taxon>Magnoliopsida</taxon>
        <taxon>Liliopsida</taxon>
        <taxon>Poales</taxon>
        <taxon>Cyperaceae</taxon>
        <taxon>Cyperoideae</taxon>
        <taxon>Rhynchosporeae</taxon>
        <taxon>Rhynchospora</taxon>
    </lineage>
</organism>
<dbReference type="AlphaFoldDB" id="A0AAV8GJR3"/>
<dbReference type="Proteomes" id="UP001140206">
    <property type="component" value="Chromosome 1"/>
</dbReference>
<evidence type="ECO:0000313" key="1">
    <source>
        <dbReference type="EMBL" id="KAJ4804520.1"/>
    </source>
</evidence>
<accession>A0AAV8GJR3</accession>
<proteinExistence type="predicted"/>
<reference evidence="1" key="1">
    <citation type="submission" date="2022-08" db="EMBL/GenBank/DDBJ databases">
        <authorList>
            <person name="Marques A."/>
        </authorList>
    </citation>
    <scope>NUCLEOTIDE SEQUENCE</scope>
    <source>
        <strain evidence="1">RhyPub2mFocal</strain>
        <tissue evidence="1">Leaves</tissue>
    </source>
</reference>
<dbReference type="SUPFAM" id="SSF81383">
    <property type="entry name" value="F-box domain"/>
    <property type="match status" value="1"/>
</dbReference>
<dbReference type="Gene3D" id="2.130.10.10">
    <property type="entry name" value="YVTN repeat-like/Quinoprotein amine dehydrogenase"/>
    <property type="match status" value="2"/>
</dbReference>
<sequence length="516" mass="56842">MAEERQTVYEEGGSSTAARRRGLGLSLAVSTGEAPSSRRLSSVAVWPEHFVESVAAQVAVDAALSEGRLAAGPAIANFFQVNSTWREISHSEMLWQDLTNRVWSHHHRHLPSWRAEFIQLHRTAQNFRMHRSVHSRLLAPTYPARSCCCLSISDAYLAAGFLDGNVCVFTLPNGALIANFSCHPSRDRLGRFSQCVSGLAFLSNPNRVVFAYRDGDVHVGLLNDGPLGTSHRAHAGTVMVDGSLVDFTGNNQWWVGLFAGAPGRSWHVWDANTEQLIYVGGSLTDADALMGWRMLTDFGAPVVGHVRLAGSGMAVGCSSSRIQVMDLENPGFVINELVLQQGEPAVDAVDATREGRIVYVDLNGVAKVCRVPVLDEVCSFDALRRDMQGQHHREVARVVACMNWGYVICFSSWAGVWDSHTGEFLYRFRERIGHVVAAVGNNRNVAAWSDDSGLHLWDFGAISSEAVGVLAIDVAQQIENNLHLEPASSFLKLYQCSWQQEMGELKEEKQWLKRGE</sequence>